<name>A0A8D8F3B1_CULPI</name>
<keyword evidence="2" id="KW-0812">Transmembrane</keyword>
<sequence>MDDDEGCCWGRKLLLLLPLKNAPPPAVVCPMNGMLLLLLLGGGNPKAEEPCTGLEWMLFIWFMVGAFPPGPLLPPLPLPSRLSRSMLMLPAFFQVVPTGAAVDGLDWPGAVPLPSRRLLLLVAFRGCGWRRPTPPEGGRKDPLVLPSESPLRSDSRSLAAGTAAVGCAIPPNRFADELPLLGLIPKNKSVDGATGVGTAADPNAAKSAKSSPAAGLLAGGAPNADSKSPNSGAAAAAGTSAARGLKSSNSSSLPGLPTDGGPGHVLNRSSAVVAFVSCVTRISSAWVFRWVGELMPRSAVGTLLLVTVPVDLPKLDAAPMSIFLVAFEPPTGCLVTADTVVGALMLRLIFFSPLPRVEPEACEWAETEDDCRVAGLLERSLS</sequence>
<evidence type="ECO:0000313" key="3">
    <source>
        <dbReference type="EMBL" id="CAG6457752.1"/>
    </source>
</evidence>
<feature type="transmembrane region" description="Helical" evidence="2">
    <location>
        <begin position="22"/>
        <end position="41"/>
    </location>
</feature>
<evidence type="ECO:0000256" key="2">
    <source>
        <dbReference type="SAM" id="Phobius"/>
    </source>
</evidence>
<dbReference type="AlphaFoldDB" id="A0A8D8F3B1"/>
<keyword evidence="2" id="KW-1133">Transmembrane helix</keyword>
<protein>
    <submittedName>
        <fullName evidence="3">(northern house mosquito) hypothetical protein</fullName>
    </submittedName>
</protein>
<evidence type="ECO:0000256" key="1">
    <source>
        <dbReference type="SAM" id="MobiDB-lite"/>
    </source>
</evidence>
<feature type="transmembrane region" description="Helical" evidence="2">
    <location>
        <begin position="53"/>
        <end position="73"/>
    </location>
</feature>
<feature type="region of interest" description="Disordered" evidence="1">
    <location>
        <begin position="201"/>
        <end position="240"/>
    </location>
</feature>
<organism evidence="3">
    <name type="scientific">Culex pipiens</name>
    <name type="common">House mosquito</name>
    <dbReference type="NCBI Taxonomy" id="7175"/>
    <lineage>
        <taxon>Eukaryota</taxon>
        <taxon>Metazoa</taxon>
        <taxon>Ecdysozoa</taxon>
        <taxon>Arthropoda</taxon>
        <taxon>Hexapoda</taxon>
        <taxon>Insecta</taxon>
        <taxon>Pterygota</taxon>
        <taxon>Neoptera</taxon>
        <taxon>Endopterygota</taxon>
        <taxon>Diptera</taxon>
        <taxon>Nematocera</taxon>
        <taxon>Culicoidea</taxon>
        <taxon>Culicidae</taxon>
        <taxon>Culicinae</taxon>
        <taxon>Culicini</taxon>
        <taxon>Culex</taxon>
        <taxon>Culex</taxon>
    </lineage>
</organism>
<reference evidence="3" key="1">
    <citation type="submission" date="2021-05" db="EMBL/GenBank/DDBJ databases">
        <authorList>
            <person name="Alioto T."/>
            <person name="Alioto T."/>
            <person name="Gomez Garrido J."/>
        </authorList>
    </citation>
    <scope>NUCLEOTIDE SEQUENCE</scope>
</reference>
<dbReference type="EMBL" id="HBUE01033244">
    <property type="protein sequence ID" value="CAG6457752.1"/>
    <property type="molecule type" value="Transcribed_RNA"/>
</dbReference>
<feature type="region of interest" description="Disordered" evidence="1">
    <location>
        <begin position="131"/>
        <end position="156"/>
    </location>
</feature>
<accession>A0A8D8F3B1</accession>
<keyword evidence="2" id="KW-0472">Membrane</keyword>
<proteinExistence type="predicted"/>